<evidence type="ECO:0000313" key="5">
    <source>
        <dbReference type="EMBL" id="EQD27361.1"/>
    </source>
</evidence>
<gene>
    <name evidence="5" type="ORF">B1B_19182</name>
</gene>
<accession>T0XX21</accession>
<evidence type="ECO:0000256" key="3">
    <source>
        <dbReference type="SAM" id="MobiDB-lite"/>
    </source>
</evidence>
<sequence length="126" mass="13278">MGVIAGVDSSTQSTKVELRDLDTGRLAGLGRASHSLVSPPVSEQNPQEWWSAFNEAFAGALSDSASRAGRVVTAKDIDAISVAGQQHGLVVLDESGNTLRPAKLWNDTESAPDAADLRERLGDGDY</sequence>
<keyword evidence="1" id="KW-0808">Transferase</keyword>
<dbReference type="InterPro" id="IPR043129">
    <property type="entry name" value="ATPase_NBD"/>
</dbReference>
<feature type="non-terminal residue" evidence="5">
    <location>
        <position position="126"/>
    </location>
</feature>
<feature type="compositionally biased region" description="Basic and acidic residues" evidence="3">
    <location>
        <begin position="115"/>
        <end position="126"/>
    </location>
</feature>
<evidence type="ECO:0000256" key="1">
    <source>
        <dbReference type="ARBA" id="ARBA00022679"/>
    </source>
</evidence>
<evidence type="ECO:0000256" key="2">
    <source>
        <dbReference type="ARBA" id="ARBA00022777"/>
    </source>
</evidence>
<comment type="caution">
    <text evidence="5">The sequence shown here is derived from an EMBL/GenBank/DDBJ whole genome shotgun (WGS) entry which is preliminary data.</text>
</comment>
<dbReference type="EMBL" id="AUZY01012885">
    <property type="protein sequence ID" value="EQD27361.1"/>
    <property type="molecule type" value="Genomic_DNA"/>
</dbReference>
<evidence type="ECO:0000259" key="4">
    <source>
        <dbReference type="Pfam" id="PF00370"/>
    </source>
</evidence>
<feature type="region of interest" description="Disordered" evidence="3">
    <location>
        <begin position="106"/>
        <end position="126"/>
    </location>
</feature>
<keyword evidence="2 5" id="KW-0418">Kinase</keyword>
<dbReference type="InterPro" id="IPR050406">
    <property type="entry name" value="FGGY_Carb_Kinase"/>
</dbReference>
<dbReference type="AlphaFoldDB" id="T0XX21"/>
<dbReference type="Gene3D" id="3.30.420.40">
    <property type="match status" value="1"/>
</dbReference>
<dbReference type="GO" id="GO:0016301">
    <property type="term" value="F:kinase activity"/>
    <property type="evidence" value="ECO:0007669"/>
    <property type="project" value="UniProtKB-KW"/>
</dbReference>
<dbReference type="InterPro" id="IPR018484">
    <property type="entry name" value="FGGY_N"/>
</dbReference>
<dbReference type="SUPFAM" id="SSF53067">
    <property type="entry name" value="Actin-like ATPase domain"/>
    <property type="match status" value="1"/>
</dbReference>
<organism evidence="5">
    <name type="scientific">mine drainage metagenome</name>
    <dbReference type="NCBI Taxonomy" id="410659"/>
    <lineage>
        <taxon>unclassified sequences</taxon>
        <taxon>metagenomes</taxon>
        <taxon>ecological metagenomes</taxon>
    </lineage>
</organism>
<name>T0XX21_9ZZZZ</name>
<protein>
    <submittedName>
        <fullName evidence="5">Xylulose kinase</fullName>
    </submittedName>
</protein>
<reference evidence="5" key="1">
    <citation type="submission" date="2013-08" db="EMBL/GenBank/DDBJ databases">
        <authorList>
            <person name="Mendez C."/>
            <person name="Richter M."/>
            <person name="Ferrer M."/>
            <person name="Sanchez J."/>
        </authorList>
    </citation>
    <scope>NUCLEOTIDE SEQUENCE</scope>
</reference>
<reference evidence="5" key="2">
    <citation type="journal article" date="2014" name="ISME J.">
        <title>Microbial stratification in low pH oxic and suboxic macroscopic growths along an acid mine drainage.</title>
        <authorList>
            <person name="Mendez-Garcia C."/>
            <person name="Mesa V."/>
            <person name="Sprenger R.R."/>
            <person name="Richter M."/>
            <person name="Diez M.S."/>
            <person name="Solano J."/>
            <person name="Bargiela R."/>
            <person name="Golyshina O.V."/>
            <person name="Manteca A."/>
            <person name="Ramos J.L."/>
            <person name="Gallego J.R."/>
            <person name="Llorente I."/>
            <person name="Martins Dos Santos V.A."/>
            <person name="Jensen O.N."/>
            <person name="Pelaez A.I."/>
            <person name="Sanchez J."/>
            <person name="Ferrer M."/>
        </authorList>
    </citation>
    <scope>NUCLEOTIDE SEQUENCE</scope>
</reference>
<feature type="domain" description="Carbohydrate kinase FGGY N-terminal" evidence="4">
    <location>
        <begin position="4"/>
        <end position="120"/>
    </location>
</feature>
<dbReference type="Pfam" id="PF00370">
    <property type="entry name" value="FGGY_N"/>
    <property type="match status" value="1"/>
</dbReference>
<dbReference type="PANTHER" id="PTHR43095:SF5">
    <property type="entry name" value="XYLULOSE KINASE"/>
    <property type="match status" value="1"/>
</dbReference>
<proteinExistence type="predicted"/>
<dbReference type="PANTHER" id="PTHR43095">
    <property type="entry name" value="SUGAR KINASE"/>
    <property type="match status" value="1"/>
</dbReference>
<dbReference type="GO" id="GO:0005975">
    <property type="term" value="P:carbohydrate metabolic process"/>
    <property type="evidence" value="ECO:0007669"/>
    <property type="project" value="InterPro"/>
</dbReference>